<sequence length="212" mass="22538">MNINTKNAELLRLIRNLIRTGVVIDVDIQRGCRVQTGNLQTDWLPWLTQRAGSARQLWPPSIGEQVVILSMAGELTTGIVLAGIFSDKYHEPTNSLTANHVTYPDGAVIEYEPETGALTATGVTTALIDAREQITANASTVIINASDKIQFNTPTVICSHNLTCATLNVIQGGEMSGDINHSGGTIKSNGITLHSHTHAGVKSGGDSTGNPQ</sequence>
<feature type="domain" description="Phage spike trimer" evidence="2">
    <location>
        <begin position="138"/>
        <end position="189"/>
    </location>
</feature>
<evidence type="ECO:0000259" key="2">
    <source>
        <dbReference type="Pfam" id="PF18715"/>
    </source>
</evidence>
<dbReference type="Gene3D" id="6.20.150.10">
    <property type="match status" value="1"/>
</dbReference>
<keyword evidence="4" id="KW-1185">Reference proteome</keyword>
<dbReference type="InterPro" id="IPR037026">
    <property type="entry name" value="Vgr_OB-fold_dom_sf"/>
</dbReference>
<dbReference type="RefSeq" id="WP_280939630.1">
    <property type="nucleotide sequence ID" value="NZ_CP123759.1"/>
</dbReference>
<protein>
    <submittedName>
        <fullName evidence="3">Phage baseplate assembly protein V</fullName>
    </submittedName>
</protein>
<evidence type="ECO:0000313" key="4">
    <source>
        <dbReference type="Proteomes" id="UP001231859"/>
    </source>
</evidence>
<evidence type="ECO:0000313" key="3">
    <source>
        <dbReference type="EMBL" id="WGO84673.1"/>
    </source>
</evidence>
<dbReference type="Gene3D" id="2.40.50.230">
    <property type="entry name" value="Gp5 N-terminal domain"/>
    <property type="match status" value="1"/>
</dbReference>
<dbReference type="InterPro" id="IPR044033">
    <property type="entry name" value="GpV-like_apex"/>
</dbReference>
<dbReference type="Pfam" id="PF18946">
    <property type="entry name" value="Apex"/>
    <property type="match status" value="1"/>
</dbReference>
<feature type="domain" description="Gp5/Type VI secretion system Vgr protein OB-fold" evidence="1">
    <location>
        <begin position="19"/>
        <end position="85"/>
    </location>
</feature>
<proteinExistence type="predicted"/>
<dbReference type="Proteomes" id="UP001231859">
    <property type="component" value="Chromosome"/>
</dbReference>
<accession>A0ABY8P5A3</accession>
<dbReference type="EMBL" id="CP123759">
    <property type="protein sequence ID" value="WGO84673.1"/>
    <property type="molecule type" value="Genomic_DNA"/>
</dbReference>
<organism evidence="3 4">
    <name type="scientific">Arsenophonus apicola</name>
    <dbReference type="NCBI Taxonomy" id="2879119"/>
    <lineage>
        <taxon>Bacteria</taxon>
        <taxon>Pseudomonadati</taxon>
        <taxon>Pseudomonadota</taxon>
        <taxon>Gammaproteobacteria</taxon>
        <taxon>Enterobacterales</taxon>
        <taxon>Morganellaceae</taxon>
        <taxon>Arsenophonus</taxon>
    </lineage>
</organism>
<name>A0ABY8P5A3_9GAMM</name>
<dbReference type="Pfam" id="PF18715">
    <property type="entry name" value="Phage_spike"/>
    <property type="match status" value="1"/>
</dbReference>
<dbReference type="InterPro" id="IPR006531">
    <property type="entry name" value="Gp5/Vgr_OB"/>
</dbReference>
<dbReference type="InterPro" id="IPR040629">
    <property type="entry name" value="Phage_spike"/>
</dbReference>
<dbReference type="InterPro" id="IPR013046">
    <property type="entry name" value="GpV/Gp45"/>
</dbReference>
<gene>
    <name evidence="3" type="ORF">QG404_07370</name>
</gene>
<reference evidence="3 4" key="1">
    <citation type="submission" date="2023-04" db="EMBL/GenBank/DDBJ databases">
        <title>Genome dynamics across the evolutionary transition to endosymbiosis.</title>
        <authorList>
            <person name="Siozios S."/>
            <person name="Nadal-Jimenez P."/>
            <person name="Azagi T."/>
            <person name="Sprong H."/>
            <person name="Frost C.L."/>
            <person name="Parratt S.R."/>
            <person name="Taylor G."/>
            <person name="Brettell L."/>
            <person name="Lew K.C."/>
            <person name="Croft L."/>
            <person name="King K.C."/>
            <person name="Brockhurst M.A."/>
            <person name="Hypsa V."/>
            <person name="Novakova E."/>
            <person name="Darby A.C."/>
            <person name="Hurst G.D.D."/>
        </authorList>
    </citation>
    <scope>NUCLEOTIDE SEQUENCE [LARGE SCALE GENOMIC DNA]</scope>
    <source>
        <strain evidence="4">aApi_AU</strain>
    </source>
</reference>
<evidence type="ECO:0000259" key="1">
    <source>
        <dbReference type="Pfam" id="PF04717"/>
    </source>
</evidence>
<dbReference type="Pfam" id="PF04717">
    <property type="entry name" value="Phage_base_V"/>
    <property type="match status" value="1"/>
</dbReference>
<dbReference type="NCBIfam" id="TIGR01644">
    <property type="entry name" value="phage_P2_V"/>
    <property type="match status" value="1"/>
</dbReference>